<dbReference type="EMBL" id="JABRWJ010000002">
    <property type="protein sequence ID" value="NRF66537.1"/>
    <property type="molecule type" value="Genomic_DNA"/>
</dbReference>
<feature type="compositionally biased region" description="Basic and acidic residues" evidence="1">
    <location>
        <begin position="1"/>
        <end position="10"/>
    </location>
</feature>
<organism evidence="2 3">
    <name type="scientific">Pseudaquabacterium terrae</name>
    <dbReference type="NCBI Taxonomy" id="2732868"/>
    <lineage>
        <taxon>Bacteria</taxon>
        <taxon>Pseudomonadati</taxon>
        <taxon>Pseudomonadota</taxon>
        <taxon>Betaproteobacteria</taxon>
        <taxon>Burkholderiales</taxon>
        <taxon>Sphaerotilaceae</taxon>
        <taxon>Pseudaquabacterium</taxon>
    </lineage>
</organism>
<protein>
    <submittedName>
        <fullName evidence="2">Uncharacterized protein</fullName>
    </submittedName>
</protein>
<keyword evidence="3" id="KW-1185">Reference proteome</keyword>
<name>A0ABX2ED95_9BURK</name>
<dbReference type="Proteomes" id="UP000737171">
    <property type="component" value="Unassembled WGS sequence"/>
</dbReference>
<reference evidence="2 3" key="1">
    <citation type="submission" date="2020-05" db="EMBL/GenBank/DDBJ databases">
        <title>Aquincola sp. isolate from soil.</title>
        <authorList>
            <person name="Han J."/>
            <person name="Kim D.-U."/>
        </authorList>
    </citation>
    <scope>NUCLEOTIDE SEQUENCE [LARGE SCALE GENOMIC DNA]</scope>
    <source>
        <strain evidence="2 3">S2</strain>
    </source>
</reference>
<gene>
    <name evidence="2" type="ORF">HLB44_06045</name>
</gene>
<dbReference type="RefSeq" id="WP_173121664.1">
    <property type="nucleotide sequence ID" value="NZ_JABRWJ010000002.1"/>
</dbReference>
<sequence length="241" mass="25529">MRGDSERDESAQQQPAQPPLQNPSRRRWARAGMAAPVVLGSLASQPVLGTTTRYWCTISGKLSGNVSNHANLLNCKTLGKSPGYWKNKPWPSGGPMKGALPSNSCSFTSGTQGQAFNGYTADGKTLASAFKMKPTTDMCKIVDATETGYGSLSLKATMLQVINTGGGLNDTAIAALGRATVASLLNAIEFGGSGPDDYPLTQGKIIDMFNAVYLGGTYQVNPSVAWNRDQVKTYFESLYGA</sequence>
<accession>A0ABX2ED95</accession>
<comment type="caution">
    <text evidence="2">The sequence shown here is derived from an EMBL/GenBank/DDBJ whole genome shotgun (WGS) entry which is preliminary data.</text>
</comment>
<feature type="region of interest" description="Disordered" evidence="1">
    <location>
        <begin position="1"/>
        <end position="26"/>
    </location>
</feature>
<evidence type="ECO:0000313" key="3">
    <source>
        <dbReference type="Proteomes" id="UP000737171"/>
    </source>
</evidence>
<evidence type="ECO:0000313" key="2">
    <source>
        <dbReference type="EMBL" id="NRF66537.1"/>
    </source>
</evidence>
<proteinExistence type="predicted"/>
<evidence type="ECO:0000256" key="1">
    <source>
        <dbReference type="SAM" id="MobiDB-lite"/>
    </source>
</evidence>